<sequence>MSTILAIKADILECSSNVNSVASSTLQSLFNISMQAMSRVTECKDRIRHVEVYLENMNIMSPPSPNLVPDPPEFDVHFKGLDTSVPLIASRMPGTKGSPIVNANSNTLPP</sequence>
<keyword evidence="2" id="KW-1185">Reference proteome</keyword>
<organism evidence="1 2">
    <name type="scientific">Dreissena polymorpha</name>
    <name type="common">Zebra mussel</name>
    <name type="synonym">Mytilus polymorpha</name>
    <dbReference type="NCBI Taxonomy" id="45954"/>
    <lineage>
        <taxon>Eukaryota</taxon>
        <taxon>Metazoa</taxon>
        <taxon>Spiralia</taxon>
        <taxon>Lophotrochozoa</taxon>
        <taxon>Mollusca</taxon>
        <taxon>Bivalvia</taxon>
        <taxon>Autobranchia</taxon>
        <taxon>Heteroconchia</taxon>
        <taxon>Euheterodonta</taxon>
        <taxon>Imparidentia</taxon>
        <taxon>Neoheterodontei</taxon>
        <taxon>Myida</taxon>
        <taxon>Dreissenoidea</taxon>
        <taxon>Dreissenidae</taxon>
        <taxon>Dreissena</taxon>
    </lineage>
</organism>
<dbReference type="EMBL" id="JAIWYP010000008">
    <property type="protein sequence ID" value="KAH3784576.1"/>
    <property type="molecule type" value="Genomic_DNA"/>
</dbReference>
<protein>
    <submittedName>
        <fullName evidence="1">Uncharacterized protein</fullName>
    </submittedName>
</protein>
<proteinExistence type="predicted"/>
<evidence type="ECO:0000313" key="1">
    <source>
        <dbReference type="EMBL" id="KAH3784576.1"/>
    </source>
</evidence>
<reference evidence="1" key="2">
    <citation type="submission" date="2020-11" db="EMBL/GenBank/DDBJ databases">
        <authorList>
            <person name="McCartney M.A."/>
            <person name="Auch B."/>
            <person name="Kono T."/>
            <person name="Mallez S."/>
            <person name="Becker A."/>
            <person name="Gohl D.M."/>
            <person name="Silverstein K.A.T."/>
            <person name="Koren S."/>
            <person name="Bechman K.B."/>
            <person name="Herman A."/>
            <person name="Abrahante J.E."/>
            <person name="Garbe J."/>
        </authorList>
    </citation>
    <scope>NUCLEOTIDE SEQUENCE</scope>
    <source>
        <strain evidence="1">Duluth1</strain>
        <tissue evidence="1">Whole animal</tissue>
    </source>
</reference>
<dbReference type="AlphaFoldDB" id="A0A9D4ERP4"/>
<dbReference type="Proteomes" id="UP000828390">
    <property type="component" value="Unassembled WGS sequence"/>
</dbReference>
<name>A0A9D4ERP4_DREPO</name>
<evidence type="ECO:0000313" key="2">
    <source>
        <dbReference type="Proteomes" id="UP000828390"/>
    </source>
</evidence>
<gene>
    <name evidence="1" type="ORF">DPMN_162535</name>
</gene>
<accession>A0A9D4ERP4</accession>
<reference evidence="1" key="1">
    <citation type="journal article" date="2019" name="bioRxiv">
        <title>The Genome of the Zebra Mussel, Dreissena polymorpha: A Resource for Invasive Species Research.</title>
        <authorList>
            <person name="McCartney M.A."/>
            <person name="Auch B."/>
            <person name="Kono T."/>
            <person name="Mallez S."/>
            <person name="Zhang Y."/>
            <person name="Obille A."/>
            <person name="Becker A."/>
            <person name="Abrahante J.E."/>
            <person name="Garbe J."/>
            <person name="Badalamenti J.P."/>
            <person name="Herman A."/>
            <person name="Mangelson H."/>
            <person name="Liachko I."/>
            <person name="Sullivan S."/>
            <person name="Sone E.D."/>
            <person name="Koren S."/>
            <person name="Silverstein K.A.T."/>
            <person name="Beckman K.B."/>
            <person name="Gohl D.M."/>
        </authorList>
    </citation>
    <scope>NUCLEOTIDE SEQUENCE</scope>
    <source>
        <strain evidence="1">Duluth1</strain>
        <tissue evidence="1">Whole animal</tissue>
    </source>
</reference>
<comment type="caution">
    <text evidence="1">The sequence shown here is derived from an EMBL/GenBank/DDBJ whole genome shotgun (WGS) entry which is preliminary data.</text>
</comment>